<dbReference type="InterPro" id="IPR043504">
    <property type="entry name" value="Peptidase_S1_PA_chymotrypsin"/>
</dbReference>
<keyword evidence="6" id="KW-1185">Reference proteome</keyword>
<evidence type="ECO:0000259" key="4">
    <source>
        <dbReference type="PROSITE" id="PS50240"/>
    </source>
</evidence>
<dbReference type="InterPro" id="IPR001254">
    <property type="entry name" value="Trypsin_dom"/>
</dbReference>
<dbReference type="GeneTree" id="ENSGT01030000234551"/>
<name>A0A8C4WKB0_9SAUR</name>
<proteinExistence type="predicted"/>
<accession>A0A8C4WKB0</accession>
<keyword evidence="2" id="KW-0865">Zymogen</keyword>
<protein>
    <recommendedName>
        <fullName evidence="4">Peptidase S1 domain-containing protein</fullName>
    </recommendedName>
</protein>
<dbReference type="PANTHER" id="PTHR24271">
    <property type="entry name" value="KALLIKREIN-RELATED"/>
    <property type="match status" value="1"/>
</dbReference>
<evidence type="ECO:0000256" key="3">
    <source>
        <dbReference type="ARBA" id="ARBA00023157"/>
    </source>
</evidence>
<dbReference type="Pfam" id="PF00089">
    <property type="entry name" value="Trypsin"/>
    <property type="match status" value="1"/>
</dbReference>
<dbReference type="GO" id="GO:0005737">
    <property type="term" value="C:cytoplasm"/>
    <property type="evidence" value="ECO:0007669"/>
    <property type="project" value="TreeGrafter"/>
</dbReference>
<dbReference type="CDD" id="cd00190">
    <property type="entry name" value="Tryp_SPc"/>
    <property type="match status" value="1"/>
</dbReference>
<dbReference type="PANTHER" id="PTHR24271:SF81">
    <property type="entry name" value="GRANZYME B"/>
    <property type="match status" value="1"/>
</dbReference>
<evidence type="ECO:0000256" key="1">
    <source>
        <dbReference type="ARBA" id="ARBA00022729"/>
    </source>
</evidence>
<keyword evidence="1" id="KW-0732">Signal</keyword>
<dbReference type="OrthoDB" id="5565075at2759"/>
<dbReference type="Ensembl" id="ENSGEVT00005019931.1">
    <property type="protein sequence ID" value="ENSGEVP00005018975.1"/>
    <property type="gene ID" value="ENSGEVG00005013434.1"/>
</dbReference>
<dbReference type="GO" id="GO:0006508">
    <property type="term" value="P:proteolysis"/>
    <property type="evidence" value="ECO:0007669"/>
    <property type="project" value="InterPro"/>
</dbReference>
<reference evidence="5" key="2">
    <citation type="submission" date="2025-08" db="UniProtKB">
        <authorList>
            <consortium name="Ensembl"/>
        </authorList>
    </citation>
    <scope>IDENTIFICATION</scope>
</reference>
<dbReference type="PROSITE" id="PS50240">
    <property type="entry name" value="TRYPSIN_DOM"/>
    <property type="match status" value="1"/>
</dbReference>
<organism evidence="5 6">
    <name type="scientific">Gopherus evgoodei</name>
    <name type="common">Goodes thornscrub tortoise</name>
    <dbReference type="NCBI Taxonomy" id="1825980"/>
    <lineage>
        <taxon>Eukaryota</taxon>
        <taxon>Metazoa</taxon>
        <taxon>Chordata</taxon>
        <taxon>Craniata</taxon>
        <taxon>Vertebrata</taxon>
        <taxon>Euteleostomi</taxon>
        <taxon>Archelosauria</taxon>
        <taxon>Testudinata</taxon>
        <taxon>Testudines</taxon>
        <taxon>Cryptodira</taxon>
        <taxon>Durocryptodira</taxon>
        <taxon>Testudinoidea</taxon>
        <taxon>Testudinidae</taxon>
        <taxon>Gopherus</taxon>
    </lineage>
</organism>
<dbReference type="InterPro" id="IPR009003">
    <property type="entry name" value="Peptidase_S1_PA"/>
</dbReference>
<keyword evidence="3" id="KW-1015">Disulfide bond</keyword>
<dbReference type="GO" id="GO:0004252">
    <property type="term" value="F:serine-type endopeptidase activity"/>
    <property type="evidence" value="ECO:0007669"/>
    <property type="project" value="InterPro"/>
</dbReference>
<dbReference type="SUPFAM" id="SSF50494">
    <property type="entry name" value="Trypsin-like serine proteases"/>
    <property type="match status" value="1"/>
</dbReference>
<reference evidence="5" key="1">
    <citation type="submission" date="2019-06" db="EMBL/GenBank/DDBJ databases">
        <title>G10K-VGP Goodes thornscrub tortoise genome, primary haplotype.</title>
        <authorList>
            <person name="Murphy B."/>
            <person name="Edwards T."/>
            <person name="Rhie A."/>
            <person name="Koren S."/>
            <person name="Phillippy A."/>
            <person name="Fedrigo O."/>
            <person name="Haase B."/>
            <person name="Mountcastle J."/>
            <person name="Lewin H."/>
            <person name="Damas J."/>
            <person name="Howe K."/>
            <person name="Formenti G."/>
            <person name="Myers G."/>
            <person name="Durbin R."/>
            <person name="Jarvis E.D."/>
        </authorList>
    </citation>
    <scope>NUCLEOTIDE SEQUENCE [LARGE SCALE GENOMIC DNA]</scope>
</reference>
<evidence type="ECO:0000313" key="6">
    <source>
        <dbReference type="Proteomes" id="UP000694390"/>
    </source>
</evidence>
<dbReference type="Gene3D" id="2.40.10.10">
    <property type="entry name" value="Trypsin-like serine proteases"/>
    <property type="match status" value="3"/>
</dbReference>
<feature type="domain" description="Peptidase S1" evidence="4">
    <location>
        <begin position="10"/>
        <end position="229"/>
    </location>
</feature>
<dbReference type="AlphaFoldDB" id="A0A8C4WKB0"/>
<evidence type="ECO:0000313" key="5">
    <source>
        <dbReference type="Ensembl" id="ENSGEVP00005018975.1"/>
    </source>
</evidence>
<evidence type="ECO:0000256" key="2">
    <source>
        <dbReference type="ARBA" id="ARBA00023145"/>
    </source>
</evidence>
<reference evidence="5" key="3">
    <citation type="submission" date="2025-09" db="UniProtKB">
        <authorList>
            <consortium name="Ensembl"/>
        </authorList>
    </citation>
    <scope>IDENTIFICATION</scope>
</reference>
<sequence>MNLSPPPGEIVGGREAQPHSRPYMACLSLWHGHKSSFCRGFLVSGLAGEGGTGSSGAVVGFPYLQYNKVTTNNDIMLLQLWHNVELTEWVGLLPLPEANQCVIPGSECSVAGWGRTGVNTTTSRLHEVEREVVSDSLCRERYRHYNPITMLCAGSPHVNKSAFQVNIPLPGATGDTASCSRGRIWWKPIWPCPSLAPLPQEGSSSCIRGGAARPGRSVSRTSLERYLQC</sequence>
<dbReference type="Proteomes" id="UP000694390">
    <property type="component" value="Chromosome 21"/>
</dbReference>
<dbReference type="SMART" id="SM00020">
    <property type="entry name" value="Tryp_SPc"/>
    <property type="match status" value="1"/>
</dbReference>